<gene>
    <name evidence="1" type="ordered locus">KNP414_02704</name>
</gene>
<dbReference type="InterPro" id="IPR025321">
    <property type="entry name" value="DUF4227"/>
</dbReference>
<sequence length="80" mass="9385">MIFHFSLRKWKERFRFLLLFTAFTVALYHALLLVTTWIEPGSRYREPEGRAVKVFLNEGDALAGTGTMGERLRLFYEIGE</sequence>
<reference evidence="1 2" key="2">
    <citation type="journal article" date="2013" name="Genome Announc.">
        <title>Genome Sequence of Growth-Improving Paenibacillus mucilaginosus Strain KNP414.</title>
        <authorList>
            <person name="Lu J.J."/>
            <person name="Wang J.F."/>
            <person name="Hu X.F."/>
        </authorList>
    </citation>
    <scope>NUCLEOTIDE SEQUENCE [LARGE SCALE GENOMIC DNA]</scope>
    <source>
        <strain evidence="1 2">KNP414</strain>
    </source>
</reference>
<dbReference type="EMBL" id="CP002869">
    <property type="protein sequence ID" value="AEI41265.1"/>
    <property type="molecule type" value="Genomic_DNA"/>
</dbReference>
<dbReference type="Pfam" id="PF14004">
    <property type="entry name" value="DUF4227"/>
    <property type="match status" value="1"/>
</dbReference>
<dbReference type="RefSeq" id="WP_013916426.1">
    <property type="nucleotide sequence ID" value="NC_015690.1"/>
</dbReference>
<dbReference type="HOGENOM" id="CLU_185001_1_0_9"/>
<accession>F8F8B8</accession>
<dbReference type="KEGG" id="pms:KNP414_02704"/>
<evidence type="ECO:0008006" key="3">
    <source>
        <dbReference type="Google" id="ProtNLM"/>
    </source>
</evidence>
<reference evidence="2" key="1">
    <citation type="submission" date="2011-06" db="EMBL/GenBank/DDBJ databases">
        <title>Complete genome sequence of Paenibacillus mucilaginosus KNP414.</title>
        <authorList>
            <person name="Wang J."/>
            <person name="Hu S."/>
            <person name="Hu X."/>
            <person name="Zhang B."/>
            <person name="Dong D."/>
            <person name="Zhang S."/>
            <person name="Zhao K."/>
            <person name="Wu D."/>
        </authorList>
    </citation>
    <scope>NUCLEOTIDE SEQUENCE [LARGE SCALE GENOMIC DNA]</scope>
    <source>
        <strain evidence="2">KNP414</strain>
    </source>
</reference>
<proteinExistence type="predicted"/>
<protein>
    <recommendedName>
        <fullName evidence="3">YqzK</fullName>
    </recommendedName>
</protein>
<name>F8F8B8_PAEMK</name>
<organism evidence="1 2">
    <name type="scientific">Paenibacillus mucilaginosus (strain KNP414)</name>
    <dbReference type="NCBI Taxonomy" id="1036673"/>
    <lineage>
        <taxon>Bacteria</taxon>
        <taxon>Bacillati</taxon>
        <taxon>Bacillota</taxon>
        <taxon>Bacilli</taxon>
        <taxon>Bacillales</taxon>
        <taxon>Paenibacillaceae</taxon>
        <taxon>Paenibacillus</taxon>
    </lineage>
</organism>
<evidence type="ECO:0000313" key="1">
    <source>
        <dbReference type="EMBL" id="AEI41265.1"/>
    </source>
</evidence>
<dbReference type="Proteomes" id="UP000006620">
    <property type="component" value="Chromosome"/>
</dbReference>
<dbReference type="PATRIC" id="fig|1036673.3.peg.2463"/>
<dbReference type="AlphaFoldDB" id="F8F8B8"/>
<evidence type="ECO:0000313" key="2">
    <source>
        <dbReference type="Proteomes" id="UP000006620"/>
    </source>
</evidence>